<dbReference type="GO" id="GO:0006508">
    <property type="term" value="P:proteolysis"/>
    <property type="evidence" value="ECO:0007669"/>
    <property type="project" value="UniProtKB-KW"/>
</dbReference>
<dbReference type="PANTHER" id="PTHR30217">
    <property type="entry name" value="PEPTIDASE U32 FAMILY"/>
    <property type="match status" value="1"/>
</dbReference>
<dbReference type="PANTHER" id="PTHR30217:SF6">
    <property type="entry name" value="TRNA HYDROXYLATION PROTEIN P"/>
    <property type="match status" value="1"/>
</dbReference>
<feature type="non-terminal residue" evidence="4">
    <location>
        <position position="331"/>
    </location>
</feature>
<dbReference type="InterPro" id="IPR001539">
    <property type="entry name" value="Peptidase_U32"/>
</dbReference>
<protein>
    <submittedName>
        <fullName evidence="4">Collagenase</fullName>
    </submittedName>
</protein>
<dbReference type="AlphaFoldDB" id="A0A1F6NFN2"/>
<organism evidence="4 5">
    <name type="scientific">Candidatus Magasanikbacteria bacterium RIFOXYB1_FULL_40_15</name>
    <dbReference type="NCBI Taxonomy" id="1798697"/>
    <lineage>
        <taxon>Bacteria</taxon>
        <taxon>Candidatus Magasanikiibacteriota</taxon>
    </lineage>
</organism>
<evidence type="ECO:0000256" key="3">
    <source>
        <dbReference type="ARBA" id="ARBA00038374"/>
    </source>
</evidence>
<evidence type="ECO:0000313" key="5">
    <source>
        <dbReference type="Proteomes" id="UP000176300"/>
    </source>
</evidence>
<comment type="similarity">
    <text evidence="3">Belongs to the peptidase U32 family.</text>
</comment>
<name>A0A1F6NFN2_9BACT</name>
<dbReference type="InterPro" id="IPR051454">
    <property type="entry name" value="RNA/ubiquinone_mod_enzymes"/>
</dbReference>
<proteinExistence type="inferred from homology"/>
<dbReference type="EMBL" id="MFQS01000031">
    <property type="protein sequence ID" value="OGH82737.1"/>
    <property type="molecule type" value="Genomic_DNA"/>
</dbReference>
<dbReference type="Proteomes" id="UP000176300">
    <property type="component" value="Unassembled WGS sequence"/>
</dbReference>
<evidence type="ECO:0000313" key="4">
    <source>
        <dbReference type="EMBL" id="OGH82737.1"/>
    </source>
</evidence>
<keyword evidence="1" id="KW-0645">Protease</keyword>
<sequence>MRKIKPKQSPSAGIEIMSPAGSFASLHSAIQGGANSVYFGIEQLNMRARSANNFKTDDLPEIVRLCGESVKTYLTVNTILYDHDLILMKKIMANAKSAGVTAVIASDMAALQYGKDIGLEVHISTQQNVSNIEAVKFFAQYSDVIVLARELTLGQIKQIIDEIKKQNIKGVSGQPLRIEIFAHGALCVAVSGKCYMSLAVENTSANRGACAQICRRSYRVTDEETGDELVIDNKYIMSPADLCTIGFLDKLLDAGVSVLKLEGRGRSPDYVYTVTKCYREAADAVANKTYTKEKISAWTKELESVYNRGFWHGGYYMGKKLGDWSGQYGSH</sequence>
<gene>
    <name evidence="4" type="ORF">A2373_04045</name>
</gene>
<reference evidence="4 5" key="1">
    <citation type="journal article" date="2016" name="Nat. Commun.">
        <title>Thousands of microbial genomes shed light on interconnected biogeochemical processes in an aquifer system.</title>
        <authorList>
            <person name="Anantharaman K."/>
            <person name="Brown C.T."/>
            <person name="Hug L.A."/>
            <person name="Sharon I."/>
            <person name="Castelle C.J."/>
            <person name="Probst A.J."/>
            <person name="Thomas B.C."/>
            <person name="Singh A."/>
            <person name="Wilkins M.J."/>
            <person name="Karaoz U."/>
            <person name="Brodie E.L."/>
            <person name="Williams K.H."/>
            <person name="Hubbard S.S."/>
            <person name="Banfield J.F."/>
        </authorList>
    </citation>
    <scope>NUCLEOTIDE SEQUENCE [LARGE SCALE GENOMIC DNA]</scope>
</reference>
<comment type="caution">
    <text evidence="4">The sequence shown here is derived from an EMBL/GenBank/DDBJ whole genome shotgun (WGS) entry which is preliminary data.</text>
</comment>
<dbReference type="Pfam" id="PF01136">
    <property type="entry name" value="Peptidase_U32"/>
    <property type="match status" value="1"/>
</dbReference>
<keyword evidence="2" id="KW-0378">Hydrolase</keyword>
<evidence type="ECO:0000256" key="1">
    <source>
        <dbReference type="ARBA" id="ARBA00022670"/>
    </source>
</evidence>
<dbReference type="PROSITE" id="PS01276">
    <property type="entry name" value="PEPTIDASE_U32"/>
    <property type="match status" value="1"/>
</dbReference>
<evidence type="ECO:0000256" key="2">
    <source>
        <dbReference type="ARBA" id="ARBA00022801"/>
    </source>
</evidence>
<dbReference type="GO" id="GO:0008233">
    <property type="term" value="F:peptidase activity"/>
    <property type="evidence" value="ECO:0007669"/>
    <property type="project" value="UniProtKB-KW"/>
</dbReference>
<accession>A0A1F6NFN2</accession>